<evidence type="ECO:0000256" key="4">
    <source>
        <dbReference type="ARBA" id="ARBA00023163"/>
    </source>
</evidence>
<evidence type="ECO:0000259" key="5">
    <source>
        <dbReference type="PROSITE" id="PS50931"/>
    </source>
</evidence>
<feature type="domain" description="HTH lysR-type" evidence="5">
    <location>
        <begin position="4"/>
        <end position="61"/>
    </location>
</feature>
<evidence type="ECO:0000256" key="2">
    <source>
        <dbReference type="ARBA" id="ARBA00023015"/>
    </source>
</evidence>
<evidence type="ECO:0000256" key="1">
    <source>
        <dbReference type="ARBA" id="ARBA00009437"/>
    </source>
</evidence>
<evidence type="ECO:0000313" key="7">
    <source>
        <dbReference type="Proteomes" id="UP000251186"/>
    </source>
</evidence>
<dbReference type="SUPFAM" id="SSF53850">
    <property type="entry name" value="Periplasmic binding protein-like II"/>
    <property type="match status" value="1"/>
</dbReference>
<dbReference type="Gene3D" id="1.10.10.10">
    <property type="entry name" value="Winged helix-like DNA-binding domain superfamily/Winged helix DNA-binding domain"/>
    <property type="match status" value="1"/>
</dbReference>
<dbReference type="PANTHER" id="PTHR30537">
    <property type="entry name" value="HTH-TYPE TRANSCRIPTIONAL REGULATOR"/>
    <property type="match status" value="1"/>
</dbReference>
<dbReference type="Proteomes" id="UP000251186">
    <property type="component" value="Unassembled WGS sequence"/>
</dbReference>
<dbReference type="InterPro" id="IPR036388">
    <property type="entry name" value="WH-like_DNA-bd_sf"/>
</dbReference>
<organism evidence="6 7">
    <name type="scientific">Brevundimonas vesicularis</name>
    <name type="common">Pseudomonas vesicularis</name>
    <dbReference type="NCBI Taxonomy" id="41276"/>
    <lineage>
        <taxon>Bacteria</taxon>
        <taxon>Pseudomonadati</taxon>
        <taxon>Pseudomonadota</taxon>
        <taxon>Alphaproteobacteria</taxon>
        <taxon>Caulobacterales</taxon>
        <taxon>Caulobacteraceae</taxon>
        <taxon>Brevundimonas</taxon>
    </lineage>
</organism>
<dbReference type="EMBL" id="UAQP01000005">
    <property type="protein sequence ID" value="SPU53265.1"/>
    <property type="molecule type" value="Genomic_DNA"/>
</dbReference>
<proteinExistence type="inferred from homology"/>
<dbReference type="SUPFAM" id="SSF46785">
    <property type="entry name" value="Winged helix' DNA-binding domain"/>
    <property type="match status" value="1"/>
</dbReference>
<keyword evidence="4" id="KW-0804">Transcription</keyword>
<dbReference type="InterPro" id="IPR005119">
    <property type="entry name" value="LysR_subst-bd"/>
</dbReference>
<keyword evidence="2" id="KW-0805">Transcription regulation</keyword>
<accession>A0A2X1CXV4</accession>
<sequence>MAMYDWDDLRIFIAAARAGSLGGAAQRLGVDAATVGRRVARLESALKSTLVVRSTTGLQLTAAGAQLLDIGLEAESAMEAAGRVTQHDAPAGVVRVSASEGFGVTLMAPALPALRLAHPGLRIELAATSGFLSPTRRQVDMAITLAAPHAARLIVEPLTPYQLALYASPDHLHRNGVPKTVDDLSRFDIVGYIDDLIYAPELRYLDEVRPGLAPHVASSSIRAQREIIAAGGGVGVLPCFLAEGLVRVLPSILIERRFWLATHRDVHDTARLRTVRSWLKTLCQAQQSSLRPY</sequence>
<comment type="similarity">
    <text evidence="1">Belongs to the LysR transcriptional regulatory family.</text>
</comment>
<dbReference type="Pfam" id="PF00126">
    <property type="entry name" value="HTH_1"/>
    <property type="match status" value="1"/>
</dbReference>
<reference evidence="6 7" key="1">
    <citation type="submission" date="2018-06" db="EMBL/GenBank/DDBJ databases">
        <authorList>
            <consortium name="Pathogen Informatics"/>
            <person name="Doyle S."/>
        </authorList>
    </citation>
    <scope>NUCLEOTIDE SEQUENCE [LARGE SCALE GENOMIC DNA]</scope>
    <source>
        <strain evidence="6 7">NCTC11166</strain>
    </source>
</reference>
<evidence type="ECO:0000256" key="3">
    <source>
        <dbReference type="ARBA" id="ARBA00023125"/>
    </source>
</evidence>
<dbReference type="AlphaFoldDB" id="A0A2X1CXV4"/>
<dbReference type="InterPro" id="IPR036390">
    <property type="entry name" value="WH_DNA-bd_sf"/>
</dbReference>
<dbReference type="InterPro" id="IPR058163">
    <property type="entry name" value="LysR-type_TF_proteobact-type"/>
</dbReference>
<protein>
    <submittedName>
        <fullName evidence="6">D-malate degradation protein R</fullName>
    </submittedName>
</protein>
<dbReference type="Gene3D" id="3.40.190.290">
    <property type="match status" value="1"/>
</dbReference>
<dbReference type="Pfam" id="PF03466">
    <property type="entry name" value="LysR_substrate"/>
    <property type="match status" value="1"/>
</dbReference>
<evidence type="ECO:0000313" key="6">
    <source>
        <dbReference type="EMBL" id="SPU53265.1"/>
    </source>
</evidence>
<keyword evidence="3" id="KW-0238">DNA-binding</keyword>
<dbReference type="GO" id="GO:0006351">
    <property type="term" value="P:DNA-templated transcription"/>
    <property type="evidence" value="ECO:0007669"/>
    <property type="project" value="TreeGrafter"/>
</dbReference>
<dbReference type="RefSeq" id="WP_258522515.1">
    <property type="nucleotide sequence ID" value="NZ_UAQP01000005.1"/>
</dbReference>
<dbReference type="GO" id="GO:0043565">
    <property type="term" value="F:sequence-specific DNA binding"/>
    <property type="evidence" value="ECO:0007669"/>
    <property type="project" value="TreeGrafter"/>
</dbReference>
<name>A0A2X1CXV4_BREVE</name>
<dbReference type="PROSITE" id="PS50931">
    <property type="entry name" value="HTH_LYSR"/>
    <property type="match status" value="1"/>
</dbReference>
<gene>
    <name evidence="6" type="primary">dmlR_2</name>
    <name evidence="6" type="ORF">NCTC11166_01394</name>
</gene>
<dbReference type="InterPro" id="IPR000847">
    <property type="entry name" value="LysR_HTH_N"/>
</dbReference>
<dbReference type="PANTHER" id="PTHR30537:SF3">
    <property type="entry name" value="TRANSCRIPTIONAL REGULATORY PROTEIN"/>
    <property type="match status" value="1"/>
</dbReference>
<dbReference type="GO" id="GO:0003700">
    <property type="term" value="F:DNA-binding transcription factor activity"/>
    <property type="evidence" value="ECO:0007669"/>
    <property type="project" value="InterPro"/>
</dbReference>